<dbReference type="SUPFAM" id="SSF57667">
    <property type="entry name" value="beta-beta-alpha zinc fingers"/>
    <property type="match status" value="1"/>
</dbReference>
<evidence type="ECO:0000256" key="2">
    <source>
        <dbReference type="ARBA" id="ARBA00022771"/>
    </source>
</evidence>
<accession>A0A8X6ILQ2</accession>
<reference evidence="5" key="1">
    <citation type="submission" date="2020-08" db="EMBL/GenBank/DDBJ databases">
        <title>Multicomponent nature underlies the extraordinary mechanical properties of spider dragline silk.</title>
        <authorList>
            <person name="Kono N."/>
            <person name="Nakamura H."/>
            <person name="Mori M."/>
            <person name="Yoshida Y."/>
            <person name="Ohtoshi R."/>
            <person name="Malay A.D."/>
            <person name="Moran D.A.P."/>
            <person name="Tomita M."/>
            <person name="Numata K."/>
            <person name="Arakawa K."/>
        </authorList>
    </citation>
    <scope>NUCLEOTIDE SEQUENCE</scope>
</reference>
<feature type="domain" description="Zinc finger double-stranded RNA binding" evidence="4">
    <location>
        <begin position="145"/>
        <end position="169"/>
    </location>
</feature>
<keyword evidence="2" id="KW-0863">Zinc-finger</keyword>
<evidence type="ECO:0000256" key="3">
    <source>
        <dbReference type="ARBA" id="ARBA00022833"/>
    </source>
</evidence>
<gene>
    <name evidence="5" type="ORF">NPIL_328541</name>
</gene>
<keyword evidence="3" id="KW-0862">Zinc</keyword>
<proteinExistence type="predicted"/>
<evidence type="ECO:0000313" key="5">
    <source>
        <dbReference type="EMBL" id="GFS51089.1"/>
    </source>
</evidence>
<dbReference type="OrthoDB" id="6434908at2759"/>
<dbReference type="InterPro" id="IPR036236">
    <property type="entry name" value="Znf_C2H2_sf"/>
</dbReference>
<dbReference type="AlphaFoldDB" id="A0A8X6ILQ2"/>
<name>A0A8X6ILQ2_NEPPI</name>
<dbReference type="EMBL" id="BMAW01091671">
    <property type="protein sequence ID" value="GFS51089.1"/>
    <property type="molecule type" value="Genomic_DNA"/>
</dbReference>
<organism evidence="5 6">
    <name type="scientific">Nephila pilipes</name>
    <name type="common">Giant wood spider</name>
    <name type="synonym">Nephila maculata</name>
    <dbReference type="NCBI Taxonomy" id="299642"/>
    <lineage>
        <taxon>Eukaryota</taxon>
        <taxon>Metazoa</taxon>
        <taxon>Ecdysozoa</taxon>
        <taxon>Arthropoda</taxon>
        <taxon>Chelicerata</taxon>
        <taxon>Arachnida</taxon>
        <taxon>Araneae</taxon>
        <taxon>Araneomorphae</taxon>
        <taxon>Entelegynae</taxon>
        <taxon>Araneoidea</taxon>
        <taxon>Nephilidae</taxon>
        <taxon>Nephila</taxon>
    </lineage>
</organism>
<evidence type="ECO:0000256" key="1">
    <source>
        <dbReference type="ARBA" id="ARBA00022723"/>
    </source>
</evidence>
<sequence>MLKSMAYFQNFINKKQIAPYLYNEVKTYHRRKAESVYLRELIYHKKKYGSGKVRVFHDRPKSDPVLYSTTHGDKKKIYLSWQQCLHKEIGILSHITQRNLVSENDDPISVTQEKKPLMKEVGASAPALFKLPSHDDCLDTRSGDFRCSMCDIHMKTIDTWKAHVTGKEHLKTVKKGLQGSAVNSKFVKAPPDMISNLERMLEEKCVPDFIVGTILL</sequence>
<dbReference type="Gene3D" id="3.30.160.60">
    <property type="entry name" value="Classic Zinc Finger"/>
    <property type="match status" value="1"/>
</dbReference>
<protein>
    <recommendedName>
        <fullName evidence="4">Zinc finger double-stranded RNA binding domain-containing protein</fullName>
    </recommendedName>
</protein>
<dbReference type="Pfam" id="PF12171">
    <property type="entry name" value="zf-C2H2_jaz"/>
    <property type="match status" value="1"/>
</dbReference>
<keyword evidence="1" id="KW-0479">Metal-binding</keyword>
<evidence type="ECO:0000259" key="4">
    <source>
        <dbReference type="Pfam" id="PF12171"/>
    </source>
</evidence>
<dbReference type="GO" id="GO:0008270">
    <property type="term" value="F:zinc ion binding"/>
    <property type="evidence" value="ECO:0007669"/>
    <property type="project" value="UniProtKB-KW"/>
</dbReference>
<dbReference type="Proteomes" id="UP000887013">
    <property type="component" value="Unassembled WGS sequence"/>
</dbReference>
<comment type="caution">
    <text evidence="5">The sequence shown here is derived from an EMBL/GenBank/DDBJ whole genome shotgun (WGS) entry which is preliminary data.</text>
</comment>
<keyword evidence="6" id="KW-1185">Reference proteome</keyword>
<dbReference type="InterPro" id="IPR022755">
    <property type="entry name" value="Znf_C2H2_jaz"/>
</dbReference>
<evidence type="ECO:0000313" key="6">
    <source>
        <dbReference type="Proteomes" id="UP000887013"/>
    </source>
</evidence>